<dbReference type="PANTHER" id="PTHR42732">
    <property type="entry name" value="BETA-GALACTOSIDASE"/>
    <property type="match status" value="1"/>
</dbReference>
<dbReference type="InterPro" id="IPR013320">
    <property type="entry name" value="ConA-like_dom_sf"/>
</dbReference>
<dbReference type="SUPFAM" id="SSF49785">
    <property type="entry name" value="Galactose-binding domain-like"/>
    <property type="match status" value="1"/>
</dbReference>
<dbReference type="InterPro" id="IPR051913">
    <property type="entry name" value="GH2_Domain-Containing"/>
</dbReference>
<dbReference type="InterPro" id="IPR006558">
    <property type="entry name" value="LamG-like"/>
</dbReference>
<keyword evidence="4" id="KW-1015">Disulfide bond</keyword>
<feature type="domain" description="LamG-like jellyroll fold" evidence="7">
    <location>
        <begin position="701"/>
        <end position="834"/>
    </location>
</feature>
<dbReference type="SMART" id="SM00560">
    <property type="entry name" value="LamGL"/>
    <property type="match status" value="1"/>
</dbReference>
<gene>
    <name evidence="8" type="ORF">Sya03_11490</name>
</gene>
<evidence type="ECO:0000256" key="3">
    <source>
        <dbReference type="ARBA" id="ARBA00022801"/>
    </source>
</evidence>
<reference evidence="8" key="1">
    <citation type="submission" date="2021-01" db="EMBL/GenBank/DDBJ databases">
        <title>Whole genome shotgun sequence of Spirilliplanes yamanashiensis NBRC 15828.</title>
        <authorList>
            <person name="Komaki H."/>
            <person name="Tamura T."/>
        </authorList>
    </citation>
    <scope>NUCLEOTIDE SEQUENCE</scope>
    <source>
        <strain evidence="8">NBRC 15828</strain>
    </source>
</reference>
<evidence type="ECO:0000256" key="4">
    <source>
        <dbReference type="ARBA" id="ARBA00023157"/>
    </source>
</evidence>
<dbReference type="InterPro" id="IPR006104">
    <property type="entry name" value="Glyco_hydro_2_N"/>
</dbReference>
<sequence length="844" mass="92092">MCSLSIVLNALGKGLVRMTRKKAGRRLLAAAAAVLLTLTAAPPARAAEPQWRPGVPPLATPWTAQVSPANALPEYPRPQLTRERWRNLNGVWEFAWAKAGEAPPVGRALDRRILVPYPPESALSGIQGTGERMYYRRTFTVPAGWAGQRVKLHFGAVDYDAKVWVNGTEVASHRGGYDAFSADVTDALTASGPQEIIVWAEDLTDATFQPIGKQRRVSDRGIFYQGGSGIWRTVWLEPVPAAHIEGLKTTPDLAASQLRLTARAAGGAGLRVRAVAYDRQQREVGRVTGAANAELRVPVPKAKLWSPDSPYLYDLKVVLLDGNRQVDSVGSYFGMREIGTKKGADGKLRLALNGTILFHLSTLDQGFWPDGLNTAPTDAALRFDLEQHKVLGFNTVRKHIKVEPDRWYYHADRLGLMVWQDMPSSKTDRIPEPWREQFKAELWEMLAEHDSWTSIVGWVPFNEGWGEWDREETGRIADEVKRRDPTRLVNAHSGVNCCNSLGDAGRGDVLDHHQYVGPAAPMPSDTRVAMDGEHGGFGLKTSNHMWFGDGFAYEMTPDKATLTRRYVENQRDVITAGTVCGISGAIYTQITDVEGELNGFYTYDRQVSKMNEAQVRAINTEIIRTVDGSAGNAPQPTPGTPGLTGVAHYPLDGSLDDAAGDADLTNVGGATFGEGRVGQGVVLSGDGQALEAGRPVLDTAADYTASAWVKLDRADGAFQTIVSQDGPQTSDFFLQYSGADQRFAMSFAGVRALAPEKPEVGRWYHVTGVRDAANSELRLYVDGERAATLSACQPFTEPTGTTVVGRGRYNGGPVDYLDGTVDEVHLYDRALSAAEIRQLFDSGR</sequence>
<dbReference type="GO" id="GO:0004553">
    <property type="term" value="F:hydrolase activity, hydrolyzing O-glycosyl compounds"/>
    <property type="evidence" value="ECO:0007669"/>
    <property type="project" value="InterPro"/>
</dbReference>
<comment type="similarity">
    <text evidence="1">Belongs to the glycosyl hydrolase 2 family.</text>
</comment>
<dbReference type="SUPFAM" id="SSF49899">
    <property type="entry name" value="Concanavalin A-like lectins/glucanases"/>
    <property type="match status" value="1"/>
</dbReference>
<dbReference type="Pfam" id="PF13385">
    <property type="entry name" value="Laminin_G_3"/>
    <property type="match status" value="1"/>
</dbReference>
<dbReference type="InterPro" id="IPR036156">
    <property type="entry name" value="Beta-gal/glucu_dom_sf"/>
</dbReference>
<evidence type="ECO:0000256" key="6">
    <source>
        <dbReference type="SAM" id="SignalP"/>
    </source>
</evidence>
<dbReference type="AlphaFoldDB" id="A0A8J4DH42"/>
<name>A0A8J4DH42_9ACTN</name>
<accession>A0A8J4DH42</accession>
<feature type="signal peptide" evidence="6">
    <location>
        <begin position="1"/>
        <end position="46"/>
    </location>
</feature>
<dbReference type="InterPro" id="IPR008979">
    <property type="entry name" value="Galactose-bd-like_sf"/>
</dbReference>
<proteinExistence type="inferred from homology"/>
<evidence type="ECO:0000313" key="8">
    <source>
        <dbReference type="EMBL" id="GIJ01797.1"/>
    </source>
</evidence>
<dbReference type="InterPro" id="IPR017853">
    <property type="entry name" value="GH"/>
</dbReference>
<keyword evidence="5" id="KW-0326">Glycosidase</keyword>
<keyword evidence="9" id="KW-1185">Reference proteome</keyword>
<organism evidence="8 9">
    <name type="scientific">Spirilliplanes yamanashiensis</name>
    <dbReference type="NCBI Taxonomy" id="42233"/>
    <lineage>
        <taxon>Bacteria</taxon>
        <taxon>Bacillati</taxon>
        <taxon>Actinomycetota</taxon>
        <taxon>Actinomycetes</taxon>
        <taxon>Micromonosporales</taxon>
        <taxon>Micromonosporaceae</taxon>
        <taxon>Spirilliplanes</taxon>
    </lineage>
</organism>
<dbReference type="Gene3D" id="2.60.120.260">
    <property type="entry name" value="Galactose-binding domain-like"/>
    <property type="match status" value="1"/>
</dbReference>
<dbReference type="InterPro" id="IPR006102">
    <property type="entry name" value="Ig-like_GH2"/>
</dbReference>
<dbReference type="EMBL" id="BOOY01000006">
    <property type="protein sequence ID" value="GIJ01797.1"/>
    <property type="molecule type" value="Genomic_DNA"/>
</dbReference>
<keyword evidence="3 8" id="KW-0378">Hydrolase</keyword>
<dbReference type="Gene3D" id="2.60.120.200">
    <property type="match status" value="1"/>
</dbReference>
<dbReference type="SUPFAM" id="SSF51445">
    <property type="entry name" value="(Trans)glycosidases"/>
    <property type="match status" value="1"/>
</dbReference>
<evidence type="ECO:0000313" key="9">
    <source>
        <dbReference type="Proteomes" id="UP000652013"/>
    </source>
</evidence>
<dbReference type="GO" id="GO:0005975">
    <property type="term" value="P:carbohydrate metabolic process"/>
    <property type="evidence" value="ECO:0007669"/>
    <property type="project" value="InterPro"/>
</dbReference>
<dbReference type="Gene3D" id="3.20.20.80">
    <property type="entry name" value="Glycosidases"/>
    <property type="match status" value="1"/>
</dbReference>
<dbReference type="Gene3D" id="2.60.40.10">
    <property type="entry name" value="Immunoglobulins"/>
    <property type="match status" value="1"/>
</dbReference>
<protein>
    <submittedName>
        <fullName evidence="8">Glycoside hydrolase</fullName>
    </submittedName>
</protein>
<evidence type="ECO:0000256" key="1">
    <source>
        <dbReference type="ARBA" id="ARBA00007401"/>
    </source>
</evidence>
<dbReference type="PANTHER" id="PTHR42732:SF2">
    <property type="entry name" value="BETA-MANNOSIDASE"/>
    <property type="match status" value="1"/>
</dbReference>
<comment type="caution">
    <text evidence="8">The sequence shown here is derived from an EMBL/GenBank/DDBJ whole genome shotgun (WGS) entry which is preliminary data.</text>
</comment>
<evidence type="ECO:0000256" key="2">
    <source>
        <dbReference type="ARBA" id="ARBA00022729"/>
    </source>
</evidence>
<keyword evidence="2 6" id="KW-0732">Signal</keyword>
<evidence type="ECO:0000259" key="7">
    <source>
        <dbReference type="SMART" id="SM00560"/>
    </source>
</evidence>
<dbReference type="InterPro" id="IPR013783">
    <property type="entry name" value="Ig-like_fold"/>
</dbReference>
<evidence type="ECO:0000256" key="5">
    <source>
        <dbReference type="ARBA" id="ARBA00023295"/>
    </source>
</evidence>
<dbReference type="Proteomes" id="UP000652013">
    <property type="component" value="Unassembled WGS sequence"/>
</dbReference>
<dbReference type="Pfam" id="PF02837">
    <property type="entry name" value="Glyco_hydro_2_N"/>
    <property type="match status" value="1"/>
</dbReference>
<dbReference type="SUPFAM" id="SSF49303">
    <property type="entry name" value="beta-Galactosidase/glucuronidase domain"/>
    <property type="match status" value="1"/>
</dbReference>
<feature type="chain" id="PRO_5035211891" evidence="6">
    <location>
        <begin position="47"/>
        <end position="844"/>
    </location>
</feature>
<dbReference type="Pfam" id="PF00703">
    <property type="entry name" value="Glyco_hydro_2"/>
    <property type="match status" value="1"/>
</dbReference>